<dbReference type="InterPro" id="IPR029035">
    <property type="entry name" value="DHS-like_NAD/FAD-binding_dom"/>
</dbReference>
<dbReference type="SMART" id="SM00893">
    <property type="entry name" value="ETF"/>
    <property type="match status" value="1"/>
</dbReference>
<evidence type="ECO:0000313" key="8">
    <source>
        <dbReference type="Proteomes" id="UP001165395"/>
    </source>
</evidence>
<gene>
    <name evidence="7" type="ORF">LIN78_13925</name>
</gene>
<keyword evidence="3" id="KW-0285">Flavoprotein</keyword>
<dbReference type="PANTHER" id="PTHR43153">
    <property type="entry name" value="ELECTRON TRANSFER FLAVOPROTEIN ALPHA"/>
    <property type="match status" value="1"/>
</dbReference>
<dbReference type="Gene3D" id="3.40.50.1220">
    <property type="entry name" value="TPP-binding domain"/>
    <property type="match status" value="1"/>
</dbReference>
<dbReference type="InterPro" id="IPR018206">
    <property type="entry name" value="ETF_asu_C_CS"/>
</dbReference>
<dbReference type="Gene3D" id="3.40.50.620">
    <property type="entry name" value="HUPs"/>
    <property type="match status" value="1"/>
</dbReference>
<evidence type="ECO:0000256" key="4">
    <source>
        <dbReference type="ARBA" id="ARBA00022827"/>
    </source>
</evidence>
<sequence>MKALIIADLQNNNLAKATQKVITVASALSAEIHVLVVGNQTESAATSVAQINPVKQVFTVEHATFAHPLPEQLTELLVQLSKDYDYVIGSDSSLAKSTLPRLAAKLDVMQLSEITKVFSDDTFERNIYAGNAVQKIQSLDSKKVITVRTSCFKEANTQQDAAAISTITFTPSFQKSQFVSENKSQSDTVSLKDADIVLSGGRGLGSKESFEATLNPLAAKLNAAVGASRAAVDAGYAQNEQQVGQTGNIVSPKIYIAAGISGAIQHLAGMSKSEVVFAINKDEEAPIFQNCDYGVVGDLFDVIKALEAKV</sequence>
<evidence type="ECO:0000256" key="3">
    <source>
        <dbReference type="ARBA" id="ARBA00022630"/>
    </source>
</evidence>
<protein>
    <submittedName>
        <fullName evidence="7">Electron transfer flavoprotein subunit alpha/FixB family protein</fullName>
    </submittedName>
</protein>
<accession>A0ABS8D8X3</accession>
<proteinExistence type="inferred from homology"/>
<dbReference type="Proteomes" id="UP001165395">
    <property type="component" value="Unassembled WGS sequence"/>
</dbReference>
<dbReference type="InterPro" id="IPR014730">
    <property type="entry name" value="ETF_a/b_N"/>
</dbReference>
<dbReference type="InterPro" id="IPR014729">
    <property type="entry name" value="Rossmann-like_a/b/a_fold"/>
</dbReference>
<dbReference type="PANTHER" id="PTHR43153:SF1">
    <property type="entry name" value="ELECTRON TRANSFER FLAVOPROTEIN SUBUNIT ALPHA, MITOCHONDRIAL"/>
    <property type="match status" value="1"/>
</dbReference>
<feature type="domain" description="Electron transfer flavoprotein alpha/beta-subunit N-terminal" evidence="6">
    <location>
        <begin position="3"/>
        <end position="182"/>
    </location>
</feature>
<comment type="caution">
    <text evidence="7">The sequence shown here is derived from an EMBL/GenBank/DDBJ whole genome shotgun (WGS) entry which is preliminary data.</text>
</comment>
<comment type="similarity">
    <text evidence="1">Belongs to the ETF alpha-subunit/FixB family.</text>
</comment>
<dbReference type="EMBL" id="JAJBZT010000008">
    <property type="protein sequence ID" value="MCB6184641.1"/>
    <property type="molecule type" value="Genomic_DNA"/>
</dbReference>
<dbReference type="SUPFAM" id="SSF52402">
    <property type="entry name" value="Adenine nucleotide alpha hydrolases-like"/>
    <property type="match status" value="1"/>
</dbReference>
<dbReference type="InterPro" id="IPR014731">
    <property type="entry name" value="ETF_asu_C"/>
</dbReference>
<dbReference type="InterPro" id="IPR001308">
    <property type="entry name" value="ETF_a/FixB"/>
</dbReference>
<organism evidence="7 8">
    <name type="scientific">Leeia speluncae</name>
    <dbReference type="NCBI Taxonomy" id="2884804"/>
    <lineage>
        <taxon>Bacteria</taxon>
        <taxon>Pseudomonadati</taxon>
        <taxon>Pseudomonadota</taxon>
        <taxon>Betaproteobacteria</taxon>
        <taxon>Neisseriales</taxon>
        <taxon>Leeiaceae</taxon>
        <taxon>Leeia</taxon>
    </lineage>
</organism>
<keyword evidence="2" id="KW-0813">Transport</keyword>
<evidence type="ECO:0000259" key="6">
    <source>
        <dbReference type="SMART" id="SM00893"/>
    </source>
</evidence>
<dbReference type="InterPro" id="IPR033947">
    <property type="entry name" value="ETF_alpha_N"/>
</dbReference>
<evidence type="ECO:0000256" key="2">
    <source>
        <dbReference type="ARBA" id="ARBA00022448"/>
    </source>
</evidence>
<reference evidence="7" key="1">
    <citation type="submission" date="2021-10" db="EMBL/GenBank/DDBJ databases">
        <title>The complete genome sequence of Leeia sp. TBRC 13508.</title>
        <authorList>
            <person name="Charoenyingcharoen P."/>
            <person name="Yukphan P."/>
        </authorList>
    </citation>
    <scope>NUCLEOTIDE SEQUENCE</scope>
    <source>
        <strain evidence="7">TBRC 13508</strain>
    </source>
</reference>
<dbReference type="CDD" id="cd01715">
    <property type="entry name" value="ETF_alpha"/>
    <property type="match status" value="1"/>
</dbReference>
<keyword evidence="8" id="KW-1185">Reference proteome</keyword>
<dbReference type="RefSeq" id="WP_227181450.1">
    <property type="nucleotide sequence ID" value="NZ_JAJBZT010000008.1"/>
</dbReference>
<keyword evidence="5" id="KW-0249">Electron transport</keyword>
<dbReference type="PIRSF" id="PIRSF000089">
    <property type="entry name" value="Electra_flavoP_a"/>
    <property type="match status" value="1"/>
</dbReference>
<keyword evidence="4" id="KW-0274">FAD</keyword>
<name>A0ABS8D8X3_9NEIS</name>
<dbReference type="PROSITE" id="PS00696">
    <property type="entry name" value="ETF_ALPHA"/>
    <property type="match status" value="1"/>
</dbReference>
<evidence type="ECO:0000256" key="5">
    <source>
        <dbReference type="ARBA" id="ARBA00022982"/>
    </source>
</evidence>
<evidence type="ECO:0000256" key="1">
    <source>
        <dbReference type="ARBA" id="ARBA00005817"/>
    </source>
</evidence>
<dbReference type="SUPFAM" id="SSF52467">
    <property type="entry name" value="DHS-like NAD/FAD-binding domain"/>
    <property type="match status" value="1"/>
</dbReference>
<dbReference type="Pfam" id="PF01012">
    <property type="entry name" value="ETF"/>
    <property type="match status" value="1"/>
</dbReference>
<dbReference type="Pfam" id="PF00766">
    <property type="entry name" value="ETF_alpha"/>
    <property type="match status" value="1"/>
</dbReference>
<evidence type="ECO:0000313" key="7">
    <source>
        <dbReference type="EMBL" id="MCB6184641.1"/>
    </source>
</evidence>